<dbReference type="InterPro" id="IPR015816">
    <property type="entry name" value="Vitellinogen_b-sht_N"/>
</dbReference>
<comment type="caution">
    <text evidence="3">The sequence shown here is derived from an EMBL/GenBank/DDBJ whole genome shotgun (WGS) entry which is preliminary data.</text>
</comment>
<dbReference type="Pfam" id="PF01347">
    <property type="entry name" value="Vitellogenin_N"/>
    <property type="match status" value="1"/>
</dbReference>
<keyword evidence="1" id="KW-0732">Signal</keyword>
<feature type="domain" description="Vitellogenin" evidence="2">
    <location>
        <begin position="9"/>
        <end position="98"/>
    </location>
</feature>
<dbReference type="InterPro" id="IPR001747">
    <property type="entry name" value="Vitellogenin_N"/>
</dbReference>
<organism evidence="3 4">
    <name type="scientific">Meganyctiphanes norvegica</name>
    <name type="common">Northern krill</name>
    <name type="synonym">Thysanopoda norvegica</name>
    <dbReference type="NCBI Taxonomy" id="48144"/>
    <lineage>
        <taxon>Eukaryota</taxon>
        <taxon>Metazoa</taxon>
        <taxon>Ecdysozoa</taxon>
        <taxon>Arthropoda</taxon>
        <taxon>Crustacea</taxon>
        <taxon>Multicrustacea</taxon>
        <taxon>Malacostraca</taxon>
        <taxon>Eumalacostraca</taxon>
        <taxon>Eucarida</taxon>
        <taxon>Euphausiacea</taxon>
        <taxon>Euphausiidae</taxon>
        <taxon>Meganyctiphanes</taxon>
    </lineage>
</organism>
<dbReference type="GO" id="GO:0005319">
    <property type="term" value="F:lipid transporter activity"/>
    <property type="evidence" value="ECO:0007669"/>
    <property type="project" value="InterPro"/>
</dbReference>
<dbReference type="Proteomes" id="UP001497623">
    <property type="component" value="Unassembled WGS sequence"/>
</dbReference>
<reference evidence="3 4" key="1">
    <citation type="submission" date="2024-05" db="EMBL/GenBank/DDBJ databases">
        <authorList>
            <person name="Wallberg A."/>
        </authorList>
    </citation>
    <scope>NUCLEOTIDE SEQUENCE [LARGE SCALE GENOMIC DNA]</scope>
</reference>
<evidence type="ECO:0000313" key="4">
    <source>
        <dbReference type="Proteomes" id="UP001497623"/>
    </source>
</evidence>
<proteinExistence type="predicted"/>
<dbReference type="InterPro" id="IPR015819">
    <property type="entry name" value="Lipid_transp_b-sht_shell"/>
</dbReference>
<feature type="non-terminal residue" evidence="3">
    <location>
        <position position="103"/>
    </location>
</feature>
<keyword evidence="4" id="KW-1185">Reference proteome</keyword>
<accession>A0AAV2PSB4</accession>
<dbReference type="EMBL" id="CAXKWB010000897">
    <property type="protein sequence ID" value="CAL4062752.1"/>
    <property type="molecule type" value="Genomic_DNA"/>
</dbReference>
<gene>
    <name evidence="3" type="ORF">MNOR_LOCUS2809</name>
</gene>
<dbReference type="AlphaFoldDB" id="A0AAV2PSB4"/>
<protein>
    <recommendedName>
        <fullName evidence="2">Vitellogenin domain-containing protein</fullName>
    </recommendedName>
</protein>
<name>A0AAV2PSB4_MEGNR</name>
<sequence length="103" mass="11618">DQCWGLGVGMEYSYTYYGEVWVGIPDVRKQVSGVAVRGDITFQVIDVDRVLAKFNSFEVGDMNGDLPCDRDAQLPVENWAPFPDPKDAKTILDPFRFNMIDVP</sequence>
<evidence type="ECO:0000313" key="3">
    <source>
        <dbReference type="EMBL" id="CAL4062752.1"/>
    </source>
</evidence>
<evidence type="ECO:0000256" key="1">
    <source>
        <dbReference type="ARBA" id="ARBA00022729"/>
    </source>
</evidence>
<dbReference type="SUPFAM" id="SSF56968">
    <property type="entry name" value="Lipovitellin-phosvitin complex, beta-sheet shell regions"/>
    <property type="match status" value="1"/>
</dbReference>
<feature type="non-terminal residue" evidence="3">
    <location>
        <position position="1"/>
    </location>
</feature>
<evidence type="ECO:0000259" key="2">
    <source>
        <dbReference type="Pfam" id="PF01347"/>
    </source>
</evidence>
<dbReference type="Gene3D" id="2.30.230.10">
    <property type="entry name" value="Lipovitellin, beta-sheet shell regions, chain A"/>
    <property type="match status" value="1"/>
</dbReference>